<feature type="compositionally biased region" description="Low complexity" evidence="4">
    <location>
        <begin position="210"/>
        <end position="222"/>
    </location>
</feature>
<dbReference type="Gene3D" id="1.10.10.10">
    <property type="entry name" value="Winged helix-like DNA-binding domain superfamily/Winged helix DNA-binding domain"/>
    <property type="match status" value="1"/>
</dbReference>
<evidence type="ECO:0000256" key="1">
    <source>
        <dbReference type="ARBA" id="ARBA00023015"/>
    </source>
</evidence>
<keyword evidence="2 6" id="KW-0238">DNA-binding</keyword>
<dbReference type="AlphaFoldDB" id="A0AAE3GG14"/>
<dbReference type="Pfam" id="PF12840">
    <property type="entry name" value="HTH_20"/>
    <property type="match status" value="1"/>
</dbReference>
<dbReference type="PANTHER" id="PTHR33154">
    <property type="entry name" value="TRANSCRIPTIONAL REGULATOR, ARSR FAMILY"/>
    <property type="match status" value="1"/>
</dbReference>
<keyword evidence="7" id="KW-1185">Reference proteome</keyword>
<evidence type="ECO:0000256" key="2">
    <source>
        <dbReference type="ARBA" id="ARBA00023125"/>
    </source>
</evidence>
<dbReference type="InterPro" id="IPR001845">
    <property type="entry name" value="HTH_ArsR_DNA-bd_dom"/>
</dbReference>
<dbReference type="SMART" id="SM00418">
    <property type="entry name" value="HTH_ARSR"/>
    <property type="match status" value="1"/>
</dbReference>
<evidence type="ECO:0000313" key="6">
    <source>
        <dbReference type="EMBL" id="MCP2166689.1"/>
    </source>
</evidence>
<sequence>MPEPRKIKDLEELKALAHPLRQRILQHLGQHGPATSTVLAKALGESSGATSYHLRMLARHGFVEEVPERAQGRERWWRSPIKDLRYPLRSEQTPEMRALVDELNRTRLAADVETFTRLQLDSDSLGDWSDALPISRGTIRVTRAELAEFVEEYVRLLMRYARTPDEAPEGARVMRTRFFAFPASADPHPRSDPESDPESDVEFDVESDSGSDVGSELESGQG</sequence>
<dbReference type="RefSeq" id="WP_253772833.1">
    <property type="nucleotide sequence ID" value="NZ_JAMTCK010000008.1"/>
</dbReference>
<feature type="region of interest" description="Disordered" evidence="4">
    <location>
        <begin position="182"/>
        <end position="222"/>
    </location>
</feature>
<proteinExistence type="predicted"/>
<dbReference type="GO" id="GO:0003677">
    <property type="term" value="F:DNA binding"/>
    <property type="evidence" value="ECO:0007669"/>
    <property type="project" value="UniProtKB-KW"/>
</dbReference>
<evidence type="ECO:0000313" key="7">
    <source>
        <dbReference type="Proteomes" id="UP001206128"/>
    </source>
</evidence>
<dbReference type="EMBL" id="JAMTCK010000008">
    <property type="protein sequence ID" value="MCP2166689.1"/>
    <property type="molecule type" value="Genomic_DNA"/>
</dbReference>
<feature type="compositionally biased region" description="Acidic residues" evidence="4">
    <location>
        <begin position="194"/>
        <end position="209"/>
    </location>
</feature>
<dbReference type="InterPro" id="IPR011991">
    <property type="entry name" value="ArsR-like_HTH"/>
</dbReference>
<organism evidence="6 7">
    <name type="scientific">Goodfellowiella coeruleoviolacea</name>
    <dbReference type="NCBI Taxonomy" id="334858"/>
    <lineage>
        <taxon>Bacteria</taxon>
        <taxon>Bacillati</taxon>
        <taxon>Actinomycetota</taxon>
        <taxon>Actinomycetes</taxon>
        <taxon>Pseudonocardiales</taxon>
        <taxon>Pseudonocardiaceae</taxon>
        <taxon>Goodfellowiella</taxon>
    </lineage>
</organism>
<dbReference type="GO" id="GO:0003700">
    <property type="term" value="F:DNA-binding transcription factor activity"/>
    <property type="evidence" value="ECO:0007669"/>
    <property type="project" value="InterPro"/>
</dbReference>
<dbReference type="InterPro" id="IPR051081">
    <property type="entry name" value="HTH_MetalResp_TranReg"/>
</dbReference>
<keyword evidence="3" id="KW-0804">Transcription</keyword>
<protein>
    <submittedName>
        <fullName evidence="6">DNA-binding transcriptional regulator, ArsR family</fullName>
    </submittedName>
</protein>
<dbReference type="SUPFAM" id="SSF46785">
    <property type="entry name" value="Winged helix' DNA-binding domain"/>
    <property type="match status" value="1"/>
</dbReference>
<dbReference type="PANTHER" id="PTHR33154:SF15">
    <property type="entry name" value="REGULATORY PROTEIN ARSR"/>
    <property type="match status" value="1"/>
</dbReference>
<evidence type="ECO:0000256" key="3">
    <source>
        <dbReference type="ARBA" id="ARBA00023163"/>
    </source>
</evidence>
<gene>
    <name evidence="6" type="ORF">LX83_003561</name>
</gene>
<dbReference type="Proteomes" id="UP001206128">
    <property type="component" value="Unassembled WGS sequence"/>
</dbReference>
<comment type="caution">
    <text evidence="6">The sequence shown here is derived from an EMBL/GenBank/DDBJ whole genome shotgun (WGS) entry which is preliminary data.</text>
</comment>
<reference evidence="6" key="1">
    <citation type="submission" date="2022-06" db="EMBL/GenBank/DDBJ databases">
        <title>Genomic Encyclopedia of Archaeal and Bacterial Type Strains, Phase II (KMG-II): from individual species to whole genera.</title>
        <authorList>
            <person name="Goeker M."/>
        </authorList>
    </citation>
    <scope>NUCLEOTIDE SEQUENCE</scope>
    <source>
        <strain evidence="6">DSM 43935</strain>
    </source>
</reference>
<accession>A0AAE3GG14</accession>
<name>A0AAE3GG14_9PSEU</name>
<evidence type="ECO:0000259" key="5">
    <source>
        <dbReference type="SMART" id="SM00418"/>
    </source>
</evidence>
<feature type="domain" description="HTH arsR-type" evidence="5">
    <location>
        <begin position="11"/>
        <end position="102"/>
    </location>
</feature>
<keyword evidence="1" id="KW-0805">Transcription regulation</keyword>
<dbReference type="CDD" id="cd00090">
    <property type="entry name" value="HTH_ARSR"/>
    <property type="match status" value="1"/>
</dbReference>
<evidence type="ECO:0000256" key="4">
    <source>
        <dbReference type="SAM" id="MobiDB-lite"/>
    </source>
</evidence>
<dbReference type="InterPro" id="IPR036388">
    <property type="entry name" value="WH-like_DNA-bd_sf"/>
</dbReference>
<dbReference type="InterPro" id="IPR036390">
    <property type="entry name" value="WH_DNA-bd_sf"/>
</dbReference>